<protein>
    <submittedName>
        <fullName evidence="1">Uncharacterized protein</fullName>
    </submittedName>
</protein>
<dbReference type="RefSeq" id="WP_226861999.1">
    <property type="nucleotide sequence ID" value="NZ_JACRSW010000008.1"/>
</dbReference>
<dbReference type="EMBL" id="JACRSW010000008">
    <property type="protein sequence ID" value="MBC8556464.1"/>
    <property type="molecule type" value="Genomic_DNA"/>
</dbReference>
<gene>
    <name evidence="1" type="ORF">H8700_01880</name>
</gene>
<comment type="caution">
    <text evidence="1">The sequence shown here is derived from an EMBL/GenBank/DDBJ whole genome shotgun (WGS) entry which is preliminary data.</text>
</comment>
<proteinExistence type="predicted"/>
<accession>A0ABR7MS39</accession>
<keyword evidence="2" id="KW-1185">Reference proteome</keyword>
<name>A0ABR7MS39_9FIRM</name>
<dbReference type="Proteomes" id="UP000637513">
    <property type="component" value="Unassembled WGS sequence"/>
</dbReference>
<reference evidence="1 2" key="1">
    <citation type="submission" date="2020-08" db="EMBL/GenBank/DDBJ databases">
        <title>Genome public.</title>
        <authorList>
            <person name="Liu C."/>
            <person name="Sun Q."/>
        </authorList>
    </citation>
    <scope>NUCLEOTIDE SEQUENCE [LARGE SCALE GENOMIC DNA]</scope>
    <source>
        <strain evidence="1 2">BX3</strain>
    </source>
</reference>
<organism evidence="1 2">
    <name type="scientific">Jutongia hominis</name>
    <dbReference type="NCBI Taxonomy" id="2763664"/>
    <lineage>
        <taxon>Bacteria</taxon>
        <taxon>Bacillati</taxon>
        <taxon>Bacillota</taxon>
        <taxon>Clostridia</taxon>
        <taxon>Lachnospirales</taxon>
        <taxon>Lachnospiraceae</taxon>
        <taxon>Jutongia</taxon>
    </lineage>
</organism>
<evidence type="ECO:0000313" key="2">
    <source>
        <dbReference type="Proteomes" id="UP000637513"/>
    </source>
</evidence>
<evidence type="ECO:0000313" key="1">
    <source>
        <dbReference type="EMBL" id="MBC8556464.1"/>
    </source>
</evidence>
<sequence length="380" mass="44695">MIDDMLIDVARQGYSSDDIKDAVVKVLQPYFTHMDVLNKYACDSQLLSAFEFFVRYYNESEFSQGIKEVTDCYKNANINFNKESWDIILSTYAVMVEDENKMWSIRNSKLNLQEDDPYEKMVQIFQRIGNVLEVSVKHIVQELYALIYLKYKGCVDYEKIRKQDFGVIINNILDKDLLQSVLRIEPCGMKLSDWRNIAYHHTYALGDDGNIDCTYGKGNINNIRMSMQELERYLHKIIRASNVLNIARCIFVFDFIDDIPKDQPLQKASFRQAIKREQFRISLLSQEFQLGDIFLNENEVEIDLHDLNLNENQKSRIVHCSQLLLNTWNIWKRKSICINYFANNGRKICCVYVSGEICEAIYEGKEEITYLANQFQIKYF</sequence>